<dbReference type="AlphaFoldDB" id="A0A9P4XYE5"/>
<feature type="non-terminal residue" evidence="3">
    <location>
        <position position="51"/>
    </location>
</feature>
<evidence type="ECO:0000256" key="1">
    <source>
        <dbReference type="ARBA" id="ARBA00023242"/>
    </source>
</evidence>
<dbReference type="InterPro" id="IPR036864">
    <property type="entry name" value="Zn2-C6_fun-type_DNA-bd_sf"/>
</dbReference>
<evidence type="ECO:0000259" key="2">
    <source>
        <dbReference type="PROSITE" id="PS50048"/>
    </source>
</evidence>
<dbReference type="GeneID" id="63834633"/>
<evidence type="ECO:0000313" key="3">
    <source>
        <dbReference type="EMBL" id="KAF3763199.1"/>
    </source>
</evidence>
<protein>
    <recommendedName>
        <fullName evidence="2">Zn(2)-C6 fungal-type domain-containing protein</fullName>
    </recommendedName>
</protein>
<gene>
    <name evidence="3" type="ORF">M406DRAFT_262336</name>
</gene>
<dbReference type="GO" id="GO:0008270">
    <property type="term" value="F:zinc ion binding"/>
    <property type="evidence" value="ECO:0007669"/>
    <property type="project" value="InterPro"/>
</dbReference>
<dbReference type="PROSITE" id="PS50048">
    <property type="entry name" value="ZN2_CY6_FUNGAL_2"/>
    <property type="match status" value="1"/>
</dbReference>
<name>A0A9P4XYE5_CRYP1</name>
<evidence type="ECO:0000313" key="4">
    <source>
        <dbReference type="Proteomes" id="UP000803844"/>
    </source>
</evidence>
<reference evidence="3" key="1">
    <citation type="journal article" date="2020" name="Phytopathology">
        <title>Genome sequence of the chestnut blight fungus Cryphonectria parasitica EP155: A fundamental resource for an archetypical invasive plant pathogen.</title>
        <authorList>
            <person name="Crouch J.A."/>
            <person name="Dawe A."/>
            <person name="Aerts A."/>
            <person name="Barry K."/>
            <person name="Churchill A.C.L."/>
            <person name="Grimwood J."/>
            <person name="Hillman B."/>
            <person name="Milgroom M.G."/>
            <person name="Pangilinan J."/>
            <person name="Smith M."/>
            <person name="Salamov A."/>
            <person name="Schmutz J."/>
            <person name="Yadav J."/>
            <person name="Grigoriev I.V."/>
            <person name="Nuss D."/>
        </authorList>
    </citation>
    <scope>NUCLEOTIDE SEQUENCE</scope>
    <source>
        <strain evidence="3">EP155</strain>
    </source>
</reference>
<feature type="domain" description="Zn(2)-C6 fungal-type" evidence="2">
    <location>
        <begin position="16"/>
        <end position="46"/>
    </location>
</feature>
<dbReference type="RefSeq" id="XP_040774160.1">
    <property type="nucleotide sequence ID" value="XM_040917504.1"/>
</dbReference>
<organism evidence="3 4">
    <name type="scientific">Cryphonectria parasitica (strain ATCC 38755 / EP155)</name>
    <dbReference type="NCBI Taxonomy" id="660469"/>
    <lineage>
        <taxon>Eukaryota</taxon>
        <taxon>Fungi</taxon>
        <taxon>Dikarya</taxon>
        <taxon>Ascomycota</taxon>
        <taxon>Pezizomycotina</taxon>
        <taxon>Sordariomycetes</taxon>
        <taxon>Sordariomycetidae</taxon>
        <taxon>Diaporthales</taxon>
        <taxon>Cryphonectriaceae</taxon>
        <taxon>Cryphonectria-Endothia species complex</taxon>
        <taxon>Cryphonectria</taxon>
    </lineage>
</organism>
<dbReference type="Proteomes" id="UP000803844">
    <property type="component" value="Unassembled WGS sequence"/>
</dbReference>
<dbReference type="EMBL" id="MU032349">
    <property type="protein sequence ID" value="KAF3763199.1"/>
    <property type="molecule type" value="Genomic_DNA"/>
</dbReference>
<dbReference type="Gene3D" id="4.10.240.10">
    <property type="entry name" value="Zn(2)-C6 fungal-type DNA-binding domain"/>
    <property type="match status" value="1"/>
</dbReference>
<dbReference type="PRINTS" id="PR00755">
    <property type="entry name" value="AFLATOXINBRP"/>
</dbReference>
<dbReference type="PROSITE" id="PS00463">
    <property type="entry name" value="ZN2_CY6_FUNGAL_1"/>
    <property type="match status" value="1"/>
</dbReference>
<dbReference type="GO" id="GO:0000981">
    <property type="term" value="F:DNA-binding transcription factor activity, RNA polymerase II-specific"/>
    <property type="evidence" value="ECO:0007669"/>
    <property type="project" value="InterPro"/>
</dbReference>
<dbReference type="Pfam" id="PF00172">
    <property type="entry name" value="Zn_clus"/>
    <property type="match status" value="1"/>
</dbReference>
<proteinExistence type="predicted"/>
<dbReference type="InterPro" id="IPR001138">
    <property type="entry name" value="Zn2Cys6_DnaBD"/>
</dbReference>
<dbReference type="CDD" id="cd00067">
    <property type="entry name" value="GAL4"/>
    <property type="match status" value="1"/>
</dbReference>
<sequence length="51" mass="5670">MTRSNLSSTSSKLRNSCHSCAVSKVKCPKEKPTCSKCESRGIACQYFLARR</sequence>
<keyword evidence="4" id="KW-1185">Reference proteome</keyword>
<comment type="caution">
    <text evidence="3">The sequence shown here is derived from an EMBL/GenBank/DDBJ whole genome shotgun (WGS) entry which is preliminary data.</text>
</comment>
<dbReference type="SUPFAM" id="SSF57701">
    <property type="entry name" value="Zn2/Cys6 DNA-binding domain"/>
    <property type="match status" value="1"/>
</dbReference>
<keyword evidence="1" id="KW-0539">Nucleus</keyword>
<accession>A0A9P4XYE5</accession>
<dbReference type="OrthoDB" id="2943660at2759"/>